<reference evidence="2 3" key="1">
    <citation type="submission" date="2016-03" db="EMBL/GenBank/DDBJ databases">
        <title>Choanephora cucurbitarum.</title>
        <authorList>
            <person name="Min B."/>
            <person name="Park H."/>
            <person name="Park J.-H."/>
            <person name="Shin H.-D."/>
            <person name="Choi I.-G."/>
        </authorList>
    </citation>
    <scope>NUCLEOTIDE SEQUENCE [LARGE SCALE GENOMIC DNA]</scope>
    <source>
        <strain evidence="2 3">KUS-F28377</strain>
    </source>
</reference>
<dbReference type="OrthoDB" id="10251508at2759"/>
<evidence type="ECO:0000313" key="2">
    <source>
        <dbReference type="EMBL" id="OBZ82976.1"/>
    </source>
</evidence>
<accession>A0A1C7N2T8</accession>
<name>A0A1C7N2T8_9FUNG</name>
<dbReference type="InterPro" id="IPR013702">
    <property type="entry name" value="FIST_domain_N"/>
</dbReference>
<gene>
    <name evidence="2" type="ORF">A0J61_08972</name>
</gene>
<protein>
    <recommendedName>
        <fullName evidence="1">FIST domain-containing protein</fullName>
    </recommendedName>
</protein>
<comment type="caution">
    <text evidence="2">The sequence shown here is derived from an EMBL/GenBank/DDBJ whole genome shotgun (WGS) entry which is preliminary data.</text>
</comment>
<feature type="domain" description="FIST" evidence="1">
    <location>
        <begin position="53"/>
        <end position="273"/>
    </location>
</feature>
<dbReference type="InParanoid" id="A0A1C7N2T8"/>
<sequence length="427" mass="46820">MSYLLSSVQRQLRFSRQTRSLWTKLTATGSSIEECVQVSVDSLKDLPSKPDVCFVLASKSFSLNNYRQLATDIQSHIKPTVFLGGVVDRVAQLDHGISLLLGYNEQIVPFTIEDSKDRHKVRSIAVGRWGRAEDRERLAYQSDHIDRIGLGNLDSISTPARAHQLPTGVDPEKKPSFVLTVSDHEPDHLFQAFDHYFPDIPKLGILGASTPFVTGEPYALFSQKKGMMGSGIVGFASYGQGQADVRIEHTAMQALGEPMKITRCRGNIILDLEEGGATGLLLRLIHGNKTGAQISKDEEFYLGVYPLNDDSEANMTVSRITSGDPSRGNMSVDTNVDLQVGQVVQFMRKTPSGFRNVANDPVKDQEFVLGVSSKDHTIDAAPVQIPEETTVLTDTFGGISENGIIVGRSNLPSEVLDVPFSKAIFKL</sequence>
<dbReference type="Proteomes" id="UP000093000">
    <property type="component" value="Unassembled WGS sequence"/>
</dbReference>
<evidence type="ECO:0000259" key="1">
    <source>
        <dbReference type="Pfam" id="PF08495"/>
    </source>
</evidence>
<dbReference type="EMBL" id="LUGH01000746">
    <property type="protein sequence ID" value="OBZ82976.1"/>
    <property type="molecule type" value="Genomic_DNA"/>
</dbReference>
<dbReference type="AlphaFoldDB" id="A0A1C7N2T8"/>
<proteinExistence type="predicted"/>
<keyword evidence="3" id="KW-1185">Reference proteome</keyword>
<evidence type="ECO:0000313" key="3">
    <source>
        <dbReference type="Proteomes" id="UP000093000"/>
    </source>
</evidence>
<dbReference type="Pfam" id="PF08495">
    <property type="entry name" value="FIST"/>
    <property type="match status" value="1"/>
</dbReference>
<organism evidence="2 3">
    <name type="scientific">Choanephora cucurbitarum</name>
    <dbReference type="NCBI Taxonomy" id="101091"/>
    <lineage>
        <taxon>Eukaryota</taxon>
        <taxon>Fungi</taxon>
        <taxon>Fungi incertae sedis</taxon>
        <taxon>Mucoromycota</taxon>
        <taxon>Mucoromycotina</taxon>
        <taxon>Mucoromycetes</taxon>
        <taxon>Mucorales</taxon>
        <taxon>Mucorineae</taxon>
        <taxon>Choanephoraceae</taxon>
        <taxon>Choanephoroideae</taxon>
        <taxon>Choanephora</taxon>
    </lineage>
</organism>